<reference evidence="1 2" key="1">
    <citation type="submission" date="2018-02" db="EMBL/GenBank/DDBJ databases">
        <title>Genomic Encyclopedia of Archaeal and Bacterial Type Strains, Phase II (KMG-II): from individual species to whole genera.</title>
        <authorList>
            <person name="Goeker M."/>
        </authorList>
    </citation>
    <scope>NUCLEOTIDE SEQUENCE [LARGE SCALE GENOMIC DNA]</scope>
    <source>
        <strain evidence="1 2">DSM 16809</strain>
    </source>
</reference>
<evidence type="ECO:0000313" key="1">
    <source>
        <dbReference type="EMBL" id="PPK95854.1"/>
    </source>
</evidence>
<sequence length="277" mass="32547">MNKLTEYPTNKIFDRLIDNKSTNNYLNYISELRKRKTKEIYKRCLLLIEKGSDKEKIIGIDVISQFGFNPRLFQKRTLKIYFDLLKTETNKRVIESTLFGISWNNENITDKQLSIICYYVEHKSAYVRYALTYALCRIEKDKAIDTLIKLSTDRDVDIRDYATFGLGSQNELDNHKIRAALWERVKDKDQGVRLEAISGLAQRKDKNIIEILKKEFSSIPYHNLSHVLECIEHLNDKSFIPILENKKYENKDQSISEIKKKWVLATLGKLKSNKNNI</sequence>
<name>A0A2S6INM1_9FLAO</name>
<keyword evidence="2" id="KW-1185">Reference proteome</keyword>
<dbReference type="SUPFAM" id="SSF48371">
    <property type="entry name" value="ARM repeat"/>
    <property type="match status" value="1"/>
</dbReference>
<dbReference type="OrthoDB" id="278248at2"/>
<comment type="caution">
    <text evidence="1">The sequence shown here is derived from an EMBL/GenBank/DDBJ whole genome shotgun (WGS) entry which is preliminary data.</text>
</comment>
<organism evidence="1 2">
    <name type="scientific">Nonlabens xylanidelens</name>
    <dbReference type="NCBI Taxonomy" id="191564"/>
    <lineage>
        <taxon>Bacteria</taxon>
        <taxon>Pseudomonadati</taxon>
        <taxon>Bacteroidota</taxon>
        <taxon>Flavobacteriia</taxon>
        <taxon>Flavobacteriales</taxon>
        <taxon>Flavobacteriaceae</taxon>
        <taxon>Nonlabens</taxon>
    </lineage>
</organism>
<proteinExistence type="predicted"/>
<dbReference type="RefSeq" id="WP_104515138.1">
    <property type="nucleotide sequence ID" value="NZ_MQVW01000002.1"/>
</dbReference>
<dbReference type="InterPro" id="IPR016024">
    <property type="entry name" value="ARM-type_fold"/>
</dbReference>
<gene>
    <name evidence="1" type="ORF">LY01_01447</name>
</gene>
<dbReference type="Proteomes" id="UP000239002">
    <property type="component" value="Unassembled WGS sequence"/>
</dbReference>
<dbReference type="InterPro" id="IPR011989">
    <property type="entry name" value="ARM-like"/>
</dbReference>
<accession>A0A2S6INM1</accession>
<evidence type="ECO:0000313" key="2">
    <source>
        <dbReference type="Proteomes" id="UP000239002"/>
    </source>
</evidence>
<dbReference type="Gene3D" id="1.25.10.10">
    <property type="entry name" value="Leucine-rich Repeat Variant"/>
    <property type="match status" value="1"/>
</dbReference>
<dbReference type="Pfam" id="PF03130">
    <property type="entry name" value="HEAT_PBS"/>
    <property type="match status" value="1"/>
</dbReference>
<protein>
    <submittedName>
        <fullName evidence="1">HEAT repeat protein</fullName>
    </submittedName>
</protein>
<dbReference type="EMBL" id="PTJE01000002">
    <property type="protein sequence ID" value="PPK95854.1"/>
    <property type="molecule type" value="Genomic_DNA"/>
</dbReference>
<dbReference type="InterPro" id="IPR004155">
    <property type="entry name" value="PBS_lyase_HEAT"/>
</dbReference>
<dbReference type="AlphaFoldDB" id="A0A2S6INM1"/>